<feature type="domain" description="SpoVT-AbrB" evidence="8">
    <location>
        <begin position="5"/>
        <end position="47"/>
    </location>
</feature>
<dbReference type="GO" id="GO:2000143">
    <property type="term" value="P:negative regulation of DNA-templated transcription initiation"/>
    <property type="evidence" value="ECO:0007669"/>
    <property type="project" value="TreeGrafter"/>
</dbReference>
<evidence type="ECO:0000256" key="6">
    <source>
        <dbReference type="ARBA" id="ARBA00023163"/>
    </source>
</evidence>
<dbReference type="PANTHER" id="PTHR34701">
    <property type="entry name" value="TRANSCRIPTIONAL REGULATOR MRAZ"/>
    <property type="match status" value="1"/>
</dbReference>
<comment type="subunit">
    <text evidence="7">Forms oligomers.</text>
</comment>
<evidence type="ECO:0000256" key="3">
    <source>
        <dbReference type="ARBA" id="ARBA00022737"/>
    </source>
</evidence>
<dbReference type="AlphaFoldDB" id="C0EHB6"/>
<evidence type="ECO:0000259" key="8">
    <source>
        <dbReference type="PROSITE" id="PS51740"/>
    </source>
</evidence>
<keyword evidence="5 7" id="KW-0238">DNA-binding</keyword>
<evidence type="ECO:0000256" key="7">
    <source>
        <dbReference type="HAMAP-Rule" id="MF_01008"/>
    </source>
</evidence>
<dbReference type="InterPro" id="IPR035644">
    <property type="entry name" value="MraZ_C"/>
</dbReference>
<dbReference type="PROSITE" id="PS51740">
    <property type="entry name" value="SPOVT_ABRB"/>
    <property type="match status" value="2"/>
</dbReference>
<keyword evidence="6 7" id="KW-0804">Transcription</keyword>
<gene>
    <name evidence="7 9" type="primary">mraZ</name>
    <name evidence="9" type="ORF">CLOSTMETH_03317</name>
</gene>
<sequence>MLIGEYSHTVDTKGRINFPSKLRDDLGDSFIVTRGLDNCLYVYSMEEWLELEKSIKQLPRAKRRDLEHFFFAGASEVQPDKQGRIGIVPKLREYAGIDKNVVVVGASDHVEIWDSAAWESVSSSISAEAIADTMDELGF</sequence>
<dbReference type="HAMAP" id="MF_01008">
    <property type="entry name" value="MraZ"/>
    <property type="match status" value="1"/>
</dbReference>
<organism evidence="9 10">
    <name type="scientific">[Clostridium] methylpentosum DSM 5476</name>
    <dbReference type="NCBI Taxonomy" id="537013"/>
    <lineage>
        <taxon>Bacteria</taxon>
        <taxon>Bacillati</taxon>
        <taxon>Bacillota</taxon>
        <taxon>Clostridia</taxon>
        <taxon>Eubacteriales</taxon>
        <taxon>Oscillospiraceae</taxon>
        <taxon>Oscillospiraceae incertae sedis</taxon>
    </lineage>
</organism>
<evidence type="ECO:0000256" key="5">
    <source>
        <dbReference type="ARBA" id="ARBA00023125"/>
    </source>
</evidence>
<dbReference type="SUPFAM" id="SSF89447">
    <property type="entry name" value="AbrB/MazE/MraZ-like"/>
    <property type="match status" value="1"/>
</dbReference>
<dbReference type="Proteomes" id="UP000003340">
    <property type="component" value="Unassembled WGS sequence"/>
</dbReference>
<feature type="domain" description="SpoVT-AbrB" evidence="8">
    <location>
        <begin position="74"/>
        <end position="117"/>
    </location>
</feature>
<dbReference type="GO" id="GO:0000976">
    <property type="term" value="F:transcription cis-regulatory region binding"/>
    <property type="evidence" value="ECO:0007669"/>
    <property type="project" value="TreeGrafter"/>
</dbReference>
<dbReference type="CDD" id="cd16321">
    <property type="entry name" value="MraZ_C"/>
    <property type="match status" value="1"/>
</dbReference>
<dbReference type="NCBIfam" id="TIGR00242">
    <property type="entry name" value="division/cell wall cluster transcriptional repressor MraZ"/>
    <property type="match status" value="1"/>
</dbReference>
<dbReference type="InterPro" id="IPR035642">
    <property type="entry name" value="MraZ_N"/>
</dbReference>
<evidence type="ECO:0000256" key="2">
    <source>
        <dbReference type="ARBA" id="ARBA00022490"/>
    </source>
</evidence>
<keyword evidence="4 7" id="KW-0805">Transcription regulation</keyword>
<keyword evidence="3" id="KW-0677">Repeat</keyword>
<dbReference type="GO" id="GO:0003700">
    <property type="term" value="F:DNA-binding transcription factor activity"/>
    <property type="evidence" value="ECO:0007669"/>
    <property type="project" value="UniProtKB-UniRule"/>
</dbReference>
<dbReference type="InterPro" id="IPR038619">
    <property type="entry name" value="MraZ_sf"/>
</dbReference>
<dbReference type="GO" id="GO:0005737">
    <property type="term" value="C:cytoplasm"/>
    <property type="evidence" value="ECO:0007669"/>
    <property type="project" value="UniProtKB-UniRule"/>
</dbReference>
<dbReference type="InterPro" id="IPR037914">
    <property type="entry name" value="SpoVT-AbrB_sf"/>
</dbReference>
<dbReference type="InterPro" id="IPR003444">
    <property type="entry name" value="MraZ"/>
</dbReference>
<dbReference type="Gene3D" id="3.40.1550.20">
    <property type="entry name" value="Transcriptional regulator MraZ domain"/>
    <property type="match status" value="1"/>
</dbReference>
<reference evidence="9 10" key="2">
    <citation type="submission" date="2009-02" db="EMBL/GenBank/DDBJ databases">
        <title>Draft genome sequence of Clostridium methylpentosum (DSM 5476).</title>
        <authorList>
            <person name="Sudarsanam P."/>
            <person name="Ley R."/>
            <person name="Guruge J."/>
            <person name="Turnbaugh P.J."/>
            <person name="Mahowald M."/>
            <person name="Liep D."/>
            <person name="Gordon J."/>
        </authorList>
    </citation>
    <scope>NUCLEOTIDE SEQUENCE [LARGE SCALE GENOMIC DNA]</scope>
    <source>
        <strain evidence="9 10">DSM 5476</strain>
    </source>
</reference>
<dbReference type="HOGENOM" id="CLU_107907_0_5_9"/>
<evidence type="ECO:0000313" key="10">
    <source>
        <dbReference type="Proteomes" id="UP000003340"/>
    </source>
</evidence>
<dbReference type="CDD" id="cd16320">
    <property type="entry name" value="MraZ_N"/>
    <property type="match status" value="1"/>
</dbReference>
<proteinExistence type="inferred from homology"/>
<dbReference type="InterPro" id="IPR020603">
    <property type="entry name" value="MraZ_dom"/>
</dbReference>
<dbReference type="GO" id="GO:0009295">
    <property type="term" value="C:nucleoid"/>
    <property type="evidence" value="ECO:0007669"/>
    <property type="project" value="UniProtKB-SubCell"/>
</dbReference>
<dbReference type="STRING" id="537013.CLOSTMETH_03317"/>
<reference evidence="9 10" key="1">
    <citation type="submission" date="2009-01" db="EMBL/GenBank/DDBJ databases">
        <authorList>
            <person name="Fulton L."/>
            <person name="Clifton S."/>
            <person name="Fulton B."/>
            <person name="Xu J."/>
            <person name="Minx P."/>
            <person name="Pepin K.H."/>
            <person name="Johnson M."/>
            <person name="Bhonagiri V."/>
            <person name="Nash W.E."/>
            <person name="Mardis E.R."/>
            <person name="Wilson R.K."/>
        </authorList>
    </citation>
    <scope>NUCLEOTIDE SEQUENCE [LARGE SCALE GENOMIC DNA]</scope>
    <source>
        <strain evidence="9 10">DSM 5476</strain>
    </source>
</reference>
<dbReference type="eggNOG" id="COG2001">
    <property type="taxonomic scope" value="Bacteria"/>
</dbReference>
<accession>C0EHB6</accession>
<comment type="similarity">
    <text evidence="7">Belongs to the MraZ family.</text>
</comment>
<comment type="caution">
    <text evidence="9">The sequence shown here is derived from an EMBL/GenBank/DDBJ whole genome shotgun (WGS) entry which is preliminary data.</text>
</comment>
<protein>
    <recommendedName>
        <fullName evidence="1 7">Transcriptional regulator MraZ</fullName>
    </recommendedName>
</protein>
<evidence type="ECO:0000313" key="9">
    <source>
        <dbReference type="EMBL" id="EEG29204.1"/>
    </source>
</evidence>
<evidence type="ECO:0000256" key="1">
    <source>
        <dbReference type="ARBA" id="ARBA00013860"/>
    </source>
</evidence>
<keyword evidence="10" id="KW-1185">Reference proteome</keyword>
<comment type="subcellular location">
    <subcellularLocation>
        <location evidence="7">Cytoplasm</location>
        <location evidence="7">Nucleoid</location>
    </subcellularLocation>
</comment>
<dbReference type="EMBL" id="ACEC01000115">
    <property type="protein sequence ID" value="EEG29204.1"/>
    <property type="molecule type" value="Genomic_DNA"/>
</dbReference>
<keyword evidence="2 7" id="KW-0963">Cytoplasm</keyword>
<dbReference type="PANTHER" id="PTHR34701:SF1">
    <property type="entry name" value="TRANSCRIPTIONAL REGULATOR MRAZ"/>
    <property type="match status" value="1"/>
</dbReference>
<evidence type="ECO:0000256" key="4">
    <source>
        <dbReference type="ARBA" id="ARBA00023015"/>
    </source>
</evidence>
<dbReference type="InterPro" id="IPR007159">
    <property type="entry name" value="SpoVT-AbrB_dom"/>
</dbReference>
<dbReference type="Pfam" id="PF02381">
    <property type="entry name" value="MraZ"/>
    <property type="match status" value="2"/>
</dbReference>
<name>C0EHB6_9FIRM</name>